<evidence type="ECO:0000256" key="17">
    <source>
        <dbReference type="SAM" id="MobiDB-lite"/>
    </source>
</evidence>
<feature type="transmembrane region" description="Helical" evidence="18">
    <location>
        <begin position="37"/>
        <end position="60"/>
    </location>
</feature>
<dbReference type="InterPro" id="IPR011250">
    <property type="entry name" value="OMP/PagP_B-barrel"/>
</dbReference>
<dbReference type="GO" id="GO:0010207">
    <property type="term" value="P:photosystem II assembly"/>
    <property type="evidence" value="ECO:0007669"/>
    <property type="project" value="InterPro"/>
</dbReference>
<evidence type="ECO:0000256" key="9">
    <source>
        <dbReference type="ARBA" id="ARBA00023136"/>
    </source>
</evidence>
<dbReference type="PANTHER" id="PTHR33596">
    <property type="entry name" value="COLD-REGULATED 413 PLASMA MEMBRANE PROTEIN 2"/>
    <property type="match status" value="1"/>
</dbReference>
<keyword evidence="20" id="KW-1185">Reference proteome</keyword>
<dbReference type="SUPFAM" id="SSF56925">
    <property type="entry name" value="OMPA-like"/>
    <property type="match status" value="1"/>
</dbReference>
<evidence type="ECO:0000256" key="18">
    <source>
        <dbReference type="SAM" id="Phobius"/>
    </source>
</evidence>
<dbReference type="GO" id="GO:0042549">
    <property type="term" value="P:photosystem II stabilization"/>
    <property type="evidence" value="ECO:0007669"/>
    <property type="project" value="InterPro"/>
</dbReference>
<evidence type="ECO:0000256" key="8">
    <source>
        <dbReference type="ARBA" id="ARBA00023078"/>
    </source>
</evidence>
<feature type="transmembrane region" description="Helical" evidence="18">
    <location>
        <begin position="177"/>
        <end position="195"/>
    </location>
</feature>
<feature type="transmembrane region" description="Helical" evidence="18">
    <location>
        <begin position="134"/>
        <end position="157"/>
    </location>
</feature>
<keyword evidence="9 18" id="KW-0472">Membrane</keyword>
<sequence length="374" mass="41067">MRRMDYLAMKTDQELLNEDFNELKMAAKKLISHAAKLGGLGFGTSFLKWVSSFAAIYLLILDRTNWKTNMLTALLIPYIFFSFPSILFNFLRGEVGKWIAIIAVVLRLFFPRHFPDWLEMPGALILLLVVAPNFFAHTLRDGLVGVAICLVIGCYLLQEHIRASGGFRNSFTQSRGISNTVGIILLLVYPIWALADIKELAQKCTDVAKITGFALATSALVVSCPTIDGGVDSFTFKSGKYNAKKFCLEPTSFTVKADGVNKNALPEFQKTKLMTRLTYTLDEIEGPIEVSQAGIVKFEEKDGIDYAAVTVQLPGVGSFLVPSYRGSSFLDPKGRGGSSGYDNAVALPAGERGDEEELEKENIKNVSSSTGKIT</sequence>
<gene>
    <name evidence="19" type="ORF">FPE_LOCUS14242</name>
</gene>
<evidence type="ECO:0000256" key="2">
    <source>
        <dbReference type="ARBA" id="ARBA00004334"/>
    </source>
</evidence>
<keyword evidence="10" id="KW-0464">Manganese</keyword>
<feature type="transmembrane region" description="Helical" evidence="18">
    <location>
        <begin position="72"/>
        <end position="91"/>
    </location>
</feature>
<dbReference type="InterPro" id="IPR008892">
    <property type="entry name" value="COR413"/>
</dbReference>
<evidence type="ECO:0000256" key="1">
    <source>
        <dbReference type="ARBA" id="ARBA00004141"/>
    </source>
</evidence>
<evidence type="ECO:0000256" key="15">
    <source>
        <dbReference type="ARBA" id="ARBA00080173"/>
    </source>
</evidence>
<dbReference type="AlphaFoldDB" id="A0AAD2DTK3"/>
<feature type="region of interest" description="Disordered" evidence="17">
    <location>
        <begin position="331"/>
        <end position="374"/>
    </location>
</feature>
<dbReference type="Pfam" id="PF01716">
    <property type="entry name" value="MSP"/>
    <property type="match status" value="2"/>
</dbReference>
<feature type="transmembrane region" description="Helical" evidence="18">
    <location>
        <begin position="98"/>
        <end position="114"/>
    </location>
</feature>
<reference evidence="19" key="1">
    <citation type="submission" date="2023-05" db="EMBL/GenBank/DDBJ databases">
        <authorList>
            <person name="Huff M."/>
        </authorList>
    </citation>
    <scope>NUCLEOTIDE SEQUENCE</scope>
</reference>
<evidence type="ECO:0000256" key="5">
    <source>
        <dbReference type="ARBA" id="ARBA00022531"/>
    </source>
</evidence>
<evidence type="ECO:0000256" key="7">
    <source>
        <dbReference type="ARBA" id="ARBA00022989"/>
    </source>
</evidence>
<dbReference type="GO" id="GO:0009535">
    <property type="term" value="C:chloroplast thylakoid membrane"/>
    <property type="evidence" value="ECO:0007669"/>
    <property type="project" value="UniProtKB-SubCell"/>
</dbReference>
<keyword evidence="11" id="KW-0604">Photosystem II</keyword>
<keyword evidence="7 18" id="KW-1133">Transmembrane helix</keyword>
<evidence type="ECO:0000256" key="13">
    <source>
        <dbReference type="ARBA" id="ARBA00073411"/>
    </source>
</evidence>
<dbReference type="PANTHER" id="PTHR33596:SF23">
    <property type="entry name" value="COLD-REGULATED 413 PLASMA MEMBRANE PROTEIN 2"/>
    <property type="match status" value="1"/>
</dbReference>
<keyword evidence="8" id="KW-0793">Thylakoid</keyword>
<evidence type="ECO:0000256" key="3">
    <source>
        <dbReference type="ARBA" id="ARBA00005852"/>
    </source>
</evidence>
<evidence type="ECO:0000256" key="11">
    <source>
        <dbReference type="ARBA" id="ARBA00023276"/>
    </source>
</evidence>
<dbReference type="GO" id="GO:0009654">
    <property type="term" value="C:photosystem II oxygen evolving complex"/>
    <property type="evidence" value="ECO:0007669"/>
    <property type="project" value="InterPro"/>
</dbReference>
<protein>
    <recommendedName>
        <fullName evidence="13">Oxygen-evolving enhancer protein 1, chloroplastic</fullName>
    </recommendedName>
    <alternativeName>
        <fullName evidence="15">33 kDa subunit of oxygen evolving system of photosystem II</fullName>
    </alternativeName>
    <alternativeName>
        <fullName evidence="14">33 kDa thylakoid membrane protein</fullName>
    </alternativeName>
    <alternativeName>
        <fullName evidence="16">OEC 33 kDa subunit</fullName>
    </alternativeName>
</protein>
<dbReference type="FunFam" id="3.30.2050.10:FF:000001">
    <property type="entry name" value="Oxygen-evolving enhancer protein 1, chloroplastic"/>
    <property type="match status" value="1"/>
</dbReference>
<organism evidence="19 20">
    <name type="scientific">Fraxinus pennsylvanica</name>
    <dbReference type="NCBI Taxonomy" id="56036"/>
    <lineage>
        <taxon>Eukaryota</taxon>
        <taxon>Viridiplantae</taxon>
        <taxon>Streptophyta</taxon>
        <taxon>Embryophyta</taxon>
        <taxon>Tracheophyta</taxon>
        <taxon>Spermatophyta</taxon>
        <taxon>Magnoliopsida</taxon>
        <taxon>eudicotyledons</taxon>
        <taxon>Gunneridae</taxon>
        <taxon>Pentapetalae</taxon>
        <taxon>asterids</taxon>
        <taxon>lamiids</taxon>
        <taxon>Lamiales</taxon>
        <taxon>Oleaceae</taxon>
        <taxon>Oleeae</taxon>
        <taxon>Fraxinus</taxon>
    </lineage>
</organism>
<feature type="compositionally biased region" description="Polar residues" evidence="17">
    <location>
        <begin position="364"/>
        <end position="374"/>
    </location>
</feature>
<comment type="function">
    <text evidence="12">Stabilizes the manganese cluster which is the primary site of water splitting.</text>
</comment>
<comment type="similarity">
    <text evidence="4">Belongs to the PsbO family.</text>
</comment>
<dbReference type="Pfam" id="PF05562">
    <property type="entry name" value="WCOR413"/>
    <property type="match status" value="1"/>
</dbReference>
<evidence type="ECO:0000313" key="20">
    <source>
        <dbReference type="Proteomes" id="UP000834106"/>
    </source>
</evidence>
<comment type="similarity">
    <text evidence="3">Belongs to the Cold-regulated 413 protein family.</text>
</comment>
<keyword evidence="6 18" id="KW-0812">Transmembrane</keyword>
<proteinExistence type="inferred from homology"/>
<dbReference type="InterPro" id="IPR002628">
    <property type="entry name" value="PsbO"/>
</dbReference>
<dbReference type="Gene3D" id="2.40.160.30">
    <property type="entry name" value="Photosystem II, cytochrome c-550 precursor"/>
    <property type="match status" value="1"/>
</dbReference>
<comment type="subcellular location">
    <subcellularLocation>
        <location evidence="1">Membrane</location>
        <topology evidence="1">Multi-pass membrane protein</topology>
    </subcellularLocation>
    <subcellularLocation>
        <location evidence="2">Plastid</location>
        <location evidence="2">Chloroplast thylakoid membrane</location>
    </subcellularLocation>
</comment>
<keyword evidence="5" id="KW-0602">Photosynthesis</keyword>
<evidence type="ECO:0000256" key="4">
    <source>
        <dbReference type="ARBA" id="ARBA00009838"/>
    </source>
</evidence>
<accession>A0AAD2DTK3</accession>
<evidence type="ECO:0000313" key="19">
    <source>
        <dbReference type="EMBL" id="CAI9766812.1"/>
    </source>
</evidence>
<dbReference type="GO" id="GO:0010242">
    <property type="term" value="F:oxygen evolving activity"/>
    <property type="evidence" value="ECO:0007669"/>
    <property type="project" value="InterPro"/>
</dbReference>
<name>A0AAD2DTK3_9LAMI</name>
<evidence type="ECO:0000256" key="16">
    <source>
        <dbReference type="ARBA" id="ARBA00081293"/>
    </source>
</evidence>
<evidence type="ECO:0000256" key="12">
    <source>
        <dbReference type="ARBA" id="ARBA00058988"/>
    </source>
</evidence>
<dbReference type="Gene3D" id="3.30.2050.10">
    <property type="entry name" value="photosynthetic oxygen evolving center domain"/>
    <property type="match status" value="1"/>
</dbReference>
<dbReference type="EMBL" id="OU503043">
    <property type="protein sequence ID" value="CAI9766812.1"/>
    <property type="molecule type" value="Genomic_DNA"/>
</dbReference>
<evidence type="ECO:0000256" key="10">
    <source>
        <dbReference type="ARBA" id="ARBA00023211"/>
    </source>
</evidence>
<evidence type="ECO:0000256" key="6">
    <source>
        <dbReference type="ARBA" id="ARBA00022692"/>
    </source>
</evidence>
<dbReference type="Proteomes" id="UP000834106">
    <property type="component" value="Chromosome 8"/>
</dbReference>
<evidence type="ECO:0000256" key="14">
    <source>
        <dbReference type="ARBA" id="ARBA00078362"/>
    </source>
</evidence>